<dbReference type="EMBL" id="LNJQ01000004">
    <property type="protein sequence ID" value="KWZ37507.1"/>
    <property type="molecule type" value="Genomic_DNA"/>
</dbReference>
<evidence type="ECO:0000313" key="3">
    <source>
        <dbReference type="Proteomes" id="UP000070255"/>
    </source>
</evidence>
<evidence type="ECO:0000256" key="1">
    <source>
        <dbReference type="SAM" id="Phobius"/>
    </source>
</evidence>
<gene>
    <name evidence="2" type="ORF">WS72_21265</name>
</gene>
<dbReference type="InterPro" id="IPR017581">
    <property type="entry name" value="AtpR-like"/>
</dbReference>
<keyword evidence="1" id="KW-0472">Membrane</keyword>
<sequence length="100" mass="9926">MIEMWEAARASFDGVAVAIGLAAGLAAGACHFVSLGWNSRLFVAGRAGAALALQLLRIALAVAVLVVLARAGAGMLVAGSAGFLAARSIAVRRAHALTGA</sequence>
<dbReference type="Proteomes" id="UP000070255">
    <property type="component" value="Unassembled WGS sequence"/>
</dbReference>
<dbReference type="RefSeq" id="WP_038749334.1">
    <property type="nucleotide sequence ID" value="NZ_CP013418.1"/>
</dbReference>
<accession>A0ABR5T2P8</accession>
<dbReference type="Pfam" id="PF12966">
    <property type="entry name" value="AtpR"/>
    <property type="match status" value="1"/>
</dbReference>
<evidence type="ECO:0000313" key="2">
    <source>
        <dbReference type="EMBL" id="KWZ37507.1"/>
    </source>
</evidence>
<organism evidence="2 3">
    <name type="scientific">Burkholderia savannae</name>
    <dbReference type="NCBI Taxonomy" id="1637837"/>
    <lineage>
        <taxon>Bacteria</taxon>
        <taxon>Pseudomonadati</taxon>
        <taxon>Pseudomonadota</taxon>
        <taxon>Betaproteobacteria</taxon>
        <taxon>Burkholderiales</taxon>
        <taxon>Burkholderiaceae</taxon>
        <taxon>Burkholderia</taxon>
        <taxon>pseudomallei group</taxon>
    </lineage>
</organism>
<feature type="transmembrane region" description="Helical" evidence="1">
    <location>
        <begin position="55"/>
        <end position="85"/>
    </location>
</feature>
<feature type="transmembrane region" description="Helical" evidence="1">
    <location>
        <begin position="12"/>
        <end position="35"/>
    </location>
</feature>
<keyword evidence="1" id="KW-0812">Transmembrane</keyword>
<keyword evidence="1" id="KW-1133">Transmembrane helix</keyword>
<keyword evidence="3" id="KW-1185">Reference proteome</keyword>
<protein>
    <recommendedName>
        <fullName evidence="4">N-ATPase, AtpR subunit</fullName>
    </recommendedName>
</protein>
<reference evidence="2 3" key="1">
    <citation type="submission" date="2015-11" db="EMBL/GenBank/DDBJ databases">
        <authorList>
            <person name="Sahl J."/>
            <person name="Wagner D."/>
            <person name="Keim P."/>
        </authorList>
    </citation>
    <scope>NUCLEOTIDE SEQUENCE [LARGE SCALE GENOMIC DNA]</scope>
    <source>
        <strain evidence="2 3">BDU18</strain>
    </source>
</reference>
<name>A0ABR5T2P8_9BURK</name>
<comment type="caution">
    <text evidence="2">The sequence shown here is derived from an EMBL/GenBank/DDBJ whole genome shotgun (WGS) entry which is preliminary data.</text>
</comment>
<proteinExistence type="predicted"/>
<evidence type="ECO:0008006" key="4">
    <source>
        <dbReference type="Google" id="ProtNLM"/>
    </source>
</evidence>
<dbReference type="NCBIfam" id="TIGR03165">
    <property type="entry name" value="F1F0_chp_2"/>
    <property type="match status" value="1"/>
</dbReference>